<dbReference type="InterPro" id="IPR038404">
    <property type="entry name" value="TRAP_DctP_sf"/>
</dbReference>
<evidence type="ECO:0000313" key="4">
    <source>
        <dbReference type="EMBL" id="KKM08167.1"/>
    </source>
</evidence>
<dbReference type="Gene3D" id="3.40.190.170">
    <property type="entry name" value="Bacterial extracellular solute-binding protein, family 7"/>
    <property type="match status" value="1"/>
</dbReference>
<proteinExistence type="inferred from homology"/>
<dbReference type="InterPro" id="IPR018389">
    <property type="entry name" value="DctP_fam"/>
</dbReference>
<keyword evidence="3" id="KW-0732">Signal</keyword>
<comment type="caution">
    <text evidence="4">The sequence shown here is derived from an EMBL/GenBank/DDBJ whole genome shotgun (WGS) entry which is preliminary data.</text>
</comment>
<organism evidence="4">
    <name type="scientific">marine sediment metagenome</name>
    <dbReference type="NCBI Taxonomy" id="412755"/>
    <lineage>
        <taxon>unclassified sequences</taxon>
        <taxon>metagenomes</taxon>
        <taxon>ecological metagenomes</taxon>
    </lineage>
</organism>
<name>A0A0F9HYJ1_9ZZZZ</name>
<dbReference type="PANTHER" id="PTHR33376">
    <property type="match status" value="1"/>
</dbReference>
<evidence type="ECO:0000256" key="2">
    <source>
        <dbReference type="ARBA" id="ARBA00022448"/>
    </source>
</evidence>
<sequence>LATSGIVTEAPGLAMTGALAEYIMLDCAGCRSEFTAQNQVYLAGGATTEYRNQCDRSVSTIADMKGLKIRNGAANFGRYAEKLGAVKVAISGGEIYEAMSANAIDCAMVAIPELLSLRLIEVVKSITMGAPGGVFAGTGSANVNLDVWKEMTPEQREVVLHAASQLSADIAVGYVLTEKDAMQQAKDAGIEFIDAAPDLVAATEAFVKEDIGTIGEQYKTSYNVDDVDGKIEKITALIEKWKGLVGPVAEDAAGFDKLLWDQIYSKIDVNSYGLE</sequence>
<dbReference type="GO" id="GO:0055085">
    <property type="term" value="P:transmembrane transport"/>
    <property type="evidence" value="ECO:0007669"/>
    <property type="project" value="InterPro"/>
</dbReference>
<reference evidence="4" key="1">
    <citation type="journal article" date="2015" name="Nature">
        <title>Complex archaea that bridge the gap between prokaryotes and eukaryotes.</title>
        <authorList>
            <person name="Spang A."/>
            <person name="Saw J.H."/>
            <person name="Jorgensen S.L."/>
            <person name="Zaremba-Niedzwiedzka K."/>
            <person name="Martijn J."/>
            <person name="Lind A.E."/>
            <person name="van Eijk R."/>
            <person name="Schleper C."/>
            <person name="Guy L."/>
            <person name="Ettema T.J."/>
        </authorList>
    </citation>
    <scope>NUCLEOTIDE SEQUENCE</scope>
</reference>
<feature type="non-terminal residue" evidence="4">
    <location>
        <position position="1"/>
    </location>
</feature>
<keyword evidence="2" id="KW-0813">Transport</keyword>
<dbReference type="PANTHER" id="PTHR33376:SF7">
    <property type="entry name" value="C4-DICARBOXYLATE-BINDING PROTEIN DCTB"/>
    <property type="match status" value="1"/>
</dbReference>
<evidence type="ECO:0000256" key="1">
    <source>
        <dbReference type="ARBA" id="ARBA00009023"/>
    </source>
</evidence>
<dbReference type="EMBL" id="LAZR01015610">
    <property type="protein sequence ID" value="KKM08167.1"/>
    <property type="molecule type" value="Genomic_DNA"/>
</dbReference>
<comment type="similarity">
    <text evidence="1">Belongs to the bacterial solute-binding protein 7 family.</text>
</comment>
<dbReference type="Pfam" id="PF03480">
    <property type="entry name" value="DctP"/>
    <property type="match status" value="1"/>
</dbReference>
<accession>A0A0F9HYJ1</accession>
<evidence type="ECO:0000256" key="3">
    <source>
        <dbReference type="ARBA" id="ARBA00022729"/>
    </source>
</evidence>
<gene>
    <name evidence="4" type="ORF">LCGC14_1726620</name>
</gene>
<protein>
    <submittedName>
        <fullName evidence="4">Uncharacterized protein</fullName>
    </submittedName>
</protein>
<dbReference type="AlphaFoldDB" id="A0A0F9HYJ1"/>